<dbReference type="GO" id="GO:0008408">
    <property type="term" value="F:3'-5' exonuclease activity"/>
    <property type="evidence" value="ECO:0007669"/>
    <property type="project" value="InterPro"/>
</dbReference>
<evidence type="ECO:0000259" key="12">
    <source>
        <dbReference type="SMART" id="SM00482"/>
    </source>
</evidence>
<dbReference type="GO" id="GO:0006302">
    <property type="term" value="P:double-strand break repair"/>
    <property type="evidence" value="ECO:0007669"/>
    <property type="project" value="TreeGrafter"/>
</dbReference>
<dbReference type="GO" id="GO:0003887">
    <property type="term" value="F:DNA-directed DNA polymerase activity"/>
    <property type="evidence" value="ECO:0007669"/>
    <property type="project" value="UniProtKB-KW"/>
</dbReference>
<feature type="domain" description="DNA-directed DNA polymerase family A palm" evidence="12">
    <location>
        <begin position="1222"/>
        <end position="1417"/>
    </location>
</feature>
<dbReference type="Gene3D" id="3.30.420.10">
    <property type="entry name" value="Ribonuclease H-like superfamily/Ribonuclease H"/>
    <property type="match status" value="1"/>
</dbReference>
<dbReference type="SMART" id="SM00482">
    <property type="entry name" value="POLAc"/>
    <property type="match status" value="1"/>
</dbReference>
<feature type="domain" description="3'-5' exonuclease" evidence="11">
    <location>
        <begin position="892"/>
        <end position="1064"/>
    </location>
</feature>
<evidence type="ECO:0000256" key="6">
    <source>
        <dbReference type="ARBA" id="ARBA00022705"/>
    </source>
</evidence>
<keyword evidence="4" id="KW-0808">Transferase</keyword>
<feature type="compositionally biased region" description="Low complexity" evidence="10">
    <location>
        <begin position="823"/>
        <end position="849"/>
    </location>
</feature>
<evidence type="ECO:0000256" key="4">
    <source>
        <dbReference type="ARBA" id="ARBA00022679"/>
    </source>
</evidence>
<accession>A0A2Z3GWI2</accession>
<dbReference type="CDD" id="cd08639">
    <property type="entry name" value="DNA_pol_A_Aquificae_like"/>
    <property type="match status" value="1"/>
</dbReference>
<proteinExistence type="inferred from homology"/>
<dbReference type="InterPro" id="IPR001098">
    <property type="entry name" value="DNA-dir_DNA_pol_A_palm_dom"/>
</dbReference>
<dbReference type="Gene3D" id="3.30.70.370">
    <property type="match status" value="1"/>
</dbReference>
<dbReference type="Gene3D" id="1.10.150.20">
    <property type="entry name" value="5' to 3' exonuclease, C-terminal subdomain"/>
    <property type="match status" value="1"/>
</dbReference>
<dbReference type="InterPro" id="IPR002298">
    <property type="entry name" value="DNA_polymerase_A"/>
</dbReference>
<dbReference type="PANTHER" id="PTHR10133:SF27">
    <property type="entry name" value="DNA POLYMERASE NU"/>
    <property type="match status" value="1"/>
</dbReference>
<dbReference type="Pfam" id="PF13148">
    <property type="entry name" value="DUF3987"/>
    <property type="match status" value="1"/>
</dbReference>
<dbReference type="Proteomes" id="UP000245802">
    <property type="component" value="Chromosome"/>
</dbReference>
<reference evidence="13 14" key="1">
    <citation type="submission" date="2018-01" db="EMBL/GenBank/DDBJ databases">
        <title>G. obscuriglobus.</title>
        <authorList>
            <person name="Franke J."/>
            <person name="Blomberg W."/>
            <person name="Selmecki A."/>
        </authorList>
    </citation>
    <scope>NUCLEOTIDE SEQUENCE [LARGE SCALE GENOMIC DNA]</scope>
    <source>
        <strain evidence="13 14">DSM 5831</strain>
    </source>
</reference>
<evidence type="ECO:0000313" key="13">
    <source>
        <dbReference type="EMBL" id="AWM36961.1"/>
    </source>
</evidence>
<sequence>MSTVAEAVARYRARGWCTVPVHRPDLDRGACSCGRPDCPKPGKHPDARFWPGGTAAPEHFAGRNVGVKLGPNSAGLADVDLDCGEAAVAGPHLLPATNSAFGRGGETTHRLYAVTDRTAAFAKLLDPVRSGDRATIVELRWPEWDEAEGRFKHLQTVFPPSLHASGEGLEWARAGEPAAVAGAELAAAVRHVGAAVLLARYARPQERHALVLLVANLLARAGWEDDARAVAFVTAVFAAKNDPDKVAKIAAGEGAGAVADARKRLRAGKPMTGLPALKEMLDPSLDNATAAAVVARVQEWLGVPDPPAARATVGAGPTGGKPGAAPRPPAPEIPPYIPFPTHLLPPVVRAYVEATAAAMNCDRAYSALPALAALGAAIGSSHVASPKKRWKEPPYIWALPVGKSGAIKSPPYRDVEDLAEDINDRLEAEYRTALAAYEVELEQWEDAKQDGADPGARPVKPVKRAFIKGDVTIEALVGALQENPRGLVIGQDELSAWIGSFVKYAGKTGASDLPRWLQLHHAGTINYTRKTGDPDKREVRVRGVGVSVTGTIQPKVLSRVLTEEFRASGFLARLLLALPPWRKRQWTEAEIDEPTRGAFAALLGDLHRLPAGTWPNGKPAPHLVPLGADAKARFVAFYNANGEALETADEDMSAVMSKLEGYALRFALIFHCCRLQARAHEHPIAADDMGAAVELTTWFRDEAERAYLALAEPPEVQGARHLLEAVRKLAARCGGAVRARDLHRSNQKRYTAAAAEAALDGLVRLGFGRWEPVAGGSNGGPPTRAFVPGVTDDRTSEADAPAGAEGAGAGGSRCDTTAGCDRSPAAPAGGSGGATATPPSSSVVGPEPGAGAVKVVSSVTPGRERSDPAPESGSDAGDGSCHTEGVVSHRGRMWVREAGALAEVVRAVTGAAALVGLDLETTGLSHARDRVRLLSLATPSGTFLVDLFALPDPAAALAPLLEALTAVEVVGQNLGFDLPFLMRLGFVPGRVRDTMLASQVLHAGNRTTGHSLKDLAHRHLGLELDKGLQTADWSGPLTDAHLGYAARDAELPLALWERLAPELAAAHLTGTAEAEMAALPAVAWAARHGVGFDRPAWDAVAADTEACAARAREHLDELLPNAGNLFGVTNWNSVDEVTAAFAAAGVALTSTGDDALAAVAHPAAALLREHRAASKLSGTYGRGWLRHVADDGRVYAAWKQVGAGASGRMSCKDPNLQQLPRDPRFRRCFVTPPGRVLVKADYSQIELRIAAKITGDKRMLDAYQKGEDLHTTTARAVLGKTDVTKADRQLSKSLNFGLLYGMGAKALAAYAASNFGVALTEGEAADHRDAFFRTYPGLRAWHRKVPDGIIQTRTLAGRRRVGVGAFTEKLNTPVQGTGADGLKRALALLWARRNSCPDAFPVLLVHDEIVVECSEERRDEAIAWVRDAMRDGMAPLIDPVPVEVEVSAGRTWGG</sequence>
<evidence type="ECO:0000256" key="9">
    <source>
        <dbReference type="ARBA" id="ARBA00049244"/>
    </source>
</evidence>
<dbReference type="RefSeq" id="WP_010033122.1">
    <property type="nucleotide sequence ID" value="NZ_CP025958.1"/>
</dbReference>
<keyword evidence="6" id="KW-0235">DNA replication</keyword>
<dbReference type="InterPro" id="IPR025048">
    <property type="entry name" value="DUF3987"/>
</dbReference>
<evidence type="ECO:0000313" key="14">
    <source>
        <dbReference type="Proteomes" id="UP000245802"/>
    </source>
</evidence>
<dbReference type="InterPro" id="IPR043502">
    <property type="entry name" value="DNA/RNA_pol_sf"/>
</dbReference>
<keyword evidence="5" id="KW-0548">Nucleotidyltransferase</keyword>
<evidence type="ECO:0000256" key="10">
    <source>
        <dbReference type="SAM" id="MobiDB-lite"/>
    </source>
</evidence>
<dbReference type="EC" id="2.7.7.7" evidence="2"/>
<evidence type="ECO:0000256" key="5">
    <source>
        <dbReference type="ARBA" id="ARBA00022695"/>
    </source>
</evidence>
<dbReference type="SUPFAM" id="SSF56672">
    <property type="entry name" value="DNA/RNA polymerases"/>
    <property type="match status" value="1"/>
</dbReference>
<dbReference type="Pfam" id="PF01612">
    <property type="entry name" value="DNA_pol_A_exo1"/>
    <property type="match status" value="1"/>
</dbReference>
<evidence type="ECO:0000256" key="7">
    <source>
        <dbReference type="ARBA" id="ARBA00022932"/>
    </source>
</evidence>
<dbReference type="GO" id="GO:0006261">
    <property type="term" value="P:DNA-templated DNA replication"/>
    <property type="evidence" value="ECO:0007669"/>
    <property type="project" value="InterPro"/>
</dbReference>
<keyword evidence="14" id="KW-1185">Reference proteome</keyword>
<evidence type="ECO:0000259" key="11">
    <source>
        <dbReference type="SMART" id="SM00474"/>
    </source>
</evidence>
<dbReference type="PROSITE" id="PS00447">
    <property type="entry name" value="DNA_POLYMERASE_A"/>
    <property type="match status" value="1"/>
</dbReference>
<comment type="catalytic activity">
    <reaction evidence="9">
        <text>DNA(n) + a 2'-deoxyribonucleoside 5'-triphosphate = DNA(n+1) + diphosphate</text>
        <dbReference type="Rhea" id="RHEA:22508"/>
        <dbReference type="Rhea" id="RHEA-COMP:17339"/>
        <dbReference type="Rhea" id="RHEA-COMP:17340"/>
        <dbReference type="ChEBI" id="CHEBI:33019"/>
        <dbReference type="ChEBI" id="CHEBI:61560"/>
        <dbReference type="ChEBI" id="CHEBI:173112"/>
        <dbReference type="EC" id="2.7.7.7"/>
    </reaction>
</comment>
<dbReference type="KEGG" id="gog:C1280_07965"/>
<dbReference type="OrthoDB" id="279540at2"/>
<gene>
    <name evidence="13" type="ORF">C1280_07965</name>
</gene>
<protein>
    <recommendedName>
        <fullName evidence="3">DNA polymerase I</fullName>
        <ecNumber evidence="2">2.7.7.7</ecNumber>
    </recommendedName>
</protein>
<name>A0A2Z3GWI2_9BACT</name>
<dbReference type="InterPro" id="IPR019760">
    <property type="entry name" value="DNA-dir_DNA_pol_A_CS"/>
</dbReference>
<dbReference type="Pfam" id="PF00476">
    <property type="entry name" value="DNA_pol_A"/>
    <property type="match status" value="1"/>
</dbReference>
<dbReference type="GO" id="GO:0003677">
    <property type="term" value="F:DNA binding"/>
    <property type="evidence" value="ECO:0007669"/>
    <property type="project" value="UniProtKB-KW"/>
</dbReference>
<dbReference type="SUPFAM" id="SSF53098">
    <property type="entry name" value="Ribonuclease H-like"/>
    <property type="match status" value="1"/>
</dbReference>
<evidence type="ECO:0000256" key="1">
    <source>
        <dbReference type="ARBA" id="ARBA00007705"/>
    </source>
</evidence>
<keyword evidence="8" id="KW-0238">DNA-binding</keyword>
<comment type="similarity">
    <text evidence="1">Belongs to the DNA polymerase type-A family.</text>
</comment>
<organism evidence="13 14">
    <name type="scientific">Gemmata obscuriglobus</name>
    <dbReference type="NCBI Taxonomy" id="114"/>
    <lineage>
        <taxon>Bacteria</taxon>
        <taxon>Pseudomonadati</taxon>
        <taxon>Planctomycetota</taxon>
        <taxon>Planctomycetia</taxon>
        <taxon>Gemmatales</taxon>
        <taxon>Gemmataceae</taxon>
        <taxon>Gemmata</taxon>
    </lineage>
</organism>
<evidence type="ECO:0000256" key="3">
    <source>
        <dbReference type="ARBA" id="ARBA00020311"/>
    </source>
</evidence>
<evidence type="ECO:0000256" key="2">
    <source>
        <dbReference type="ARBA" id="ARBA00012417"/>
    </source>
</evidence>
<dbReference type="InterPro" id="IPR012337">
    <property type="entry name" value="RNaseH-like_sf"/>
</dbReference>
<dbReference type="SMART" id="SM00474">
    <property type="entry name" value="35EXOc"/>
    <property type="match status" value="1"/>
</dbReference>
<feature type="region of interest" description="Disordered" evidence="10">
    <location>
        <begin position="773"/>
        <end position="884"/>
    </location>
</feature>
<dbReference type="InterPro" id="IPR036397">
    <property type="entry name" value="RNaseH_sf"/>
</dbReference>
<dbReference type="Gene3D" id="1.20.1060.10">
    <property type="entry name" value="Taq DNA Polymerase, Chain T, domain 4"/>
    <property type="match status" value="1"/>
</dbReference>
<keyword evidence="7" id="KW-0239">DNA-directed DNA polymerase</keyword>
<dbReference type="EMBL" id="CP025958">
    <property type="protein sequence ID" value="AWM36961.1"/>
    <property type="molecule type" value="Genomic_DNA"/>
</dbReference>
<dbReference type="PANTHER" id="PTHR10133">
    <property type="entry name" value="DNA POLYMERASE I"/>
    <property type="match status" value="1"/>
</dbReference>
<dbReference type="InterPro" id="IPR002562">
    <property type="entry name" value="3'-5'_exonuclease_dom"/>
</dbReference>
<evidence type="ECO:0000256" key="8">
    <source>
        <dbReference type="ARBA" id="ARBA00023125"/>
    </source>
</evidence>
<dbReference type="PRINTS" id="PR00868">
    <property type="entry name" value="DNAPOLI"/>
</dbReference>